<reference evidence="3" key="1">
    <citation type="journal article" date="2019" name="Sci. Rep.">
        <title>Draft genome of Tanacetum cinerariifolium, the natural source of mosquito coil.</title>
        <authorList>
            <person name="Yamashiro T."/>
            <person name="Shiraishi A."/>
            <person name="Satake H."/>
            <person name="Nakayama K."/>
        </authorList>
    </citation>
    <scope>NUCLEOTIDE SEQUENCE</scope>
</reference>
<dbReference type="EMBL" id="BKCJ010005917">
    <property type="protein sequence ID" value="GEU69342.1"/>
    <property type="molecule type" value="Genomic_DNA"/>
</dbReference>
<dbReference type="GO" id="GO:0015074">
    <property type="term" value="P:DNA integration"/>
    <property type="evidence" value="ECO:0007669"/>
    <property type="project" value="InterPro"/>
</dbReference>
<dbReference type="InterPro" id="IPR036397">
    <property type="entry name" value="RNaseH_sf"/>
</dbReference>
<evidence type="ECO:0000256" key="1">
    <source>
        <dbReference type="SAM" id="MobiDB-lite"/>
    </source>
</evidence>
<proteinExistence type="predicted"/>
<protein>
    <submittedName>
        <fullName evidence="3">Putative ribonuclease H-like domain-containing protein</fullName>
    </submittedName>
</protein>
<dbReference type="CDD" id="cd09272">
    <property type="entry name" value="RNase_HI_RT_Ty1"/>
    <property type="match status" value="1"/>
</dbReference>
<dbReference type="AlphaFoldDB" id="A0A6L2M9J7"/>
<evidence type="ECO:0000313" key="3">
    <source>
        <dbReference type="EMBL" id="GEU69342.1"/>
    </source>
</evidence>
<dbReference type="PROSITE" id="PS50994">
    <property type="entry name" value="INTEGRASE"/>
    <property type="match status" value="1"/>
</dbReference>
<dbReference type="GO" id="GO:0003676">
    <property type="term" value="F:nucleic acid binding"/>
    <property type="evidence" value="ECO:0007669"/>
    <property type="project" value="InterPro"/>
</dbReference>
<dbReference type="InterPro" id="IPR001584">
    <property type="entry name" value="Integrase_cat-core"/>
</dbReference>
<accession>A0A6L2M9J7</accession>
<sequence>MGALATIQEGNKCTEETKAKADVFLHQHIDEMLEFEYSNCDDPSTLWKDLEIRFNNQREVLLSFARDEWNNLRLGHPRSTMTKRIVKNTYGHPLKDQKFSKMDKVPLCTSCSFRKPIVRPSPLKIENKSPMFLERIQGDICGLIHPPCGPFRYFMVLIDVSYRWSHVSLLSTRNVAFAKFLAQIIKLWAHFPDYTVKRVRLDNAREFTSHAFNDYCMSIGIVVEHLVAYVHTQNGLAKSLIKPLQLIATPMIMKTKLPVSMWGHAILHAALFIRMRPSAYHKYSLIQLASGQEPNISHLRIFGCAVYVPIAPPQCTKMGPQRRLGIYVGYETSSIIRYIEPLTGDVFTARFVDCYFIEAIFPPLSKEKETHKKDVSWSEPSLLYLDPRTKQSETEVQKIMHLQKIANQLPDAFIDTKRVTKSHIPAANAPTRVELPNKQAGTEKNSDHDENVLDETQDIKTSPKEEMNDMNKEMSINYIQTNTLWDRNEIRDIDEMFSYYVASDIMSGDVDLEPKSKTTSGFVIIAVYVDDLNIIGTNKEINEVIMYLKEEFEMKDLGYLSDPHKARSQTGYVFLNGGTAISWRSQRQTLIATSSNHAKVIALHEASRECVWLSSMTQLIVTSCGLNKEKSPTIIHEDNAAYVAQMKEGYIKSDRTKHIPPRYFAYTQYLIKGNQIEMKYVQSSNNSADLFTKALLTFVFRKHATGMQHVQKT</sequence>
<dbReference type="SUPFAM" id="SSF53098">
    <property type="entry name" value="Ribonuclease H-like"/>
    <property type="match status" value="1"/>
</dbReference>
<evidence type="ECO:0000259" key="2">
    <source>
        <dbReference type="PROSITE" id="PS50994"/>
    </source>
</evidence>
<name>A0A6L2M9J7_TANCI</name>
<feature type="domain" description="Integrase catalytic" evidence="2">
    <location>
        <begin position="126"/>
        <end position="302"/>
    </location>
</feature>
<dbReference type="PANTHER" id="PTHR42648">
    <property type="entry name" value="TRANSPOSASE, PUTATIVE-RELATED"/>
    <property type="match status" value="1"/>
</dbReference>
<gene>
    <name evidence="3" type="ORF">Tci_041320</name>
</gene>
<dbReference type="InterPro" id="IPR039537">
    <property type="entry name" value="Retrotran_Ty1/copia-like"/>
</dbReference>
<dbReference type="InterPro" id="IPR012337">
    <property type="entry name" value="RNaseH-like_sf"/>
</dbReference>
<organism evidence="3">
    <name type="scientific">Tanacetum cinerariifolium</name>
    <name type="common">Dalmatian daisy</name>
    <name type="synonym">Chrysanthemum cinerariifolium</name>
    <dbReference type="NCBI Taxonomy" id="118510"/>
    <lineage>
        <taxon>Eukaryota</taxon>
        <taxon>Viridiplantae</taxon>
        <taxon>Streptophyta</taxon>
        <taxon>Embryophyta</taxon>
        <taxon>Tracheophyta</taxon>
        <taxon>Spermatophyta</taxon>
        <taxon>Magnoliopsida</taxon>
        <taxon>eudicotyledons</taxon>
        <taxon>Gunneridae</taxon>
        <taxon>Pentapetalae</taxon>
        <taxon>asterids</taxon>
        <taxon>campanulids</taxon>
        <taxon>Asterales</taxon>
        <taxon>Asteraceae</taxon>
        <taxon>Asteroideae</taxon>
        <taxon>Anthemideae</taxon>
        <taxon>Anthemidinae</taxon>
        <taxon>Tanacetum</taxon>
    </lineage>
</organism>
<dbReference type="Gene3D" id="3.30.420.10">
    <property type="entry name" value="Ribonuclease H-like superfamily/Ribonuclease H"/>
    <property type="match status" value="1"/>
</dbReference>
<feature type="region of interest" description="Disordered" evidence="1">
    <location>
        <begin position="426"/>
        <end position="452"/>
    </location>
</feature>
<dbReference type="PANTHER" id="PTHR42648:SF25">
    <property type="entry name" value="RNA-DIRECTED DNA POLYMERASE"/>
    <property type="match status" value="1"/>
</dbReference>
<comment type="caution">
    <text evidence="3">The sequence shown here is derived from an EMBL/GenBank/DDBJ whole genome shotgun (WGS) entry which is preliminary data.</text>
</comment>